<accession>A0ABU1RAD8</accession>
<protein>
    <submittedName>
        <fullName evidence="1">Transcriptional regulator</fullName>
    </submittedName>
</protein>
<dbReference type="EMBL" id="JAVDTI010000010">
    <property type="protein sequence ID" value="MDR6809545.1"/>
    <property type="molecule type" value="Genomic_DNA"/>
</dbReference>
<keyword evidence="2" id="KW-1185">Reference proteome</keyword>
<comment type="caution">
    <text evidence="1">The sequence shown here is derived from an EMBL/GenBank/DDBJ whole genome shotgun (WGS) entry which is preliminary data.</text>
</comment>
<gene>
    <name evidence="1" type="ORF">J2W84_006621</name>
</gene>
<evidence type="ECO:0000313" key="1">
    <source>
        <dbReference type="EMBL" id="MDR6809545.1"/>
    </source>
</evidence>
<reference evidence="1 2" key="1">
    <citation type="submission" date="2023-07" db="EMBL/GenBank/DDBJ databases">
        <title>Sorghum-associated microbial communities from plants grown in Nebraska, USA.</title>
        <authorList>
            <person name="Schachtman D."/>
        </authorList>
    </citation>
    <scope>NUCLEOTIDE SEQUENCE [LARGE SCALE GENOMIC DNA]</scope>
    <source>
        <strain evidence="1 2">BE57</strain>
    </source>
</reference>
<proteinExistence type="predicted"/>
<evidence type="ECO:0000313" key="2">
    <source>
        <dbReference type="Proteomes" id="UP001264980"/>
    </source>
</evidence>
<name>A0ABU1RAD8_9BACT</name>
<sequence length="78" mass="9073">MATTELKERLIDKIRSIDNEDILAEAYRLLGAESDIQEPYILSREQLDAIEEARAQIKNGNYLTHNQANKEIDEWLNK</sequence>
<dbReference type="Proteomes" id="UP001264980">
    <property type="component" value="Unassembled WGS sequence"/>
</dbReference>
<dbReference type="RefSeq" id="WP_309993147.1">
    <property type="nucleotide sequence ID" value="NZ_JAVDTI010000010.1"/>
</dbReference>
<organism evidence="1 2">
    <name type="scientific">Dyadobacter fermentans</name>
    <dbReference type="NCBI Taxonomy" id="94254"/>
    <lineage>
        <taxon>Bacteria</taxon>
        <taxon>Pseudomonadati</taxon>
        <taxon>Bacteroidota</taxon>
        <taxon>Cytophagia</taxon>
        <taxon>Cytophagales</taxon>
        <taxon>Spirosomataceae</taxon>
        <taxon>Dyadobacter</taxon>
    </lineage>
</organism>